<sequence length="140" mass="15221">MGKSCAGAEASASGEMKLMVINSVIEADACCRKYPGRLRGRSPELDKQGHRSQVDESTVRNASKVADGGIMCGDLRRYGCHGRAIRWYDCQTMESLVWLPAGCVDSPVWLPAGGGFERRRQPSFIYGLPQASKTPIDVKG</sequence>
<organism evidence="1 2">
    <name type="scientific">Dendrobium nobile</name>
    <name type="common">Orchid</name>
    <dbReference type="NCBI Taxonomy" id="94219"/>
    <lineage>
        <taxon>Eukaryota</taxon>
        <taxon>Viridiplantae</taxon>
        <taxon>Streptophyta</taxon>
        <taxon>Embryophyta</taxon>
        <taxon>Tracheophyta</taxon>
        <taxon>Spermatophyta</taxon>
        <taxon>Magnoliopsida</taxon>
        <taxon>Liliopsida</taxon>
        <taxon>Asparagales</taxon>
        <taxon>Orchidaceae</taxon>
        <taxon>Epidendroideae</taxon>
        <taxon>Malaxideae</taxon>
        <taxon>Dendrobiinae</taxon>
        <taxon>Dendrobium</taxon>
    </lineage>
</organism>
<comment type="caution">
    <text evidence="1">The sequence shown here is derived from an EMBL/GenBank/DDBJ whole genome shotgun (WGS) entry which is preliminary data.</text>
</comment>
<protein>
    <submittedName>
        <fullName evidence="1">Uncharacterized protein</fullName>
    </submittedName>
</protein>
<evidence type="ECO:0000313" key="1">
    <source>
        <dbReference type="EMBL" id="KAI0514147.1"/>
    </source>
</evidence>
<dbReference type="EMBL" id="JAGYWB010000008">
    <property type="protein sequence ID" value="KAI0514147.1"/>
    <property type="molecule type" value="Genomic_DNA"/>
</dbReference>
<reference evidence="1" key="1">
    <citation type="journal article" date="2022" name="Front. Genet.">
        <title>Chromosome-Scale Assembly of the Dendrobium nobile Genome Provides Insights Into the Molecular Mechanism of the Biosynthesis of the Medicinal Active Ingredient of Dendrobium.</title>
        <authorList>
            <person name="Xu Q."/>
            <person name="Niu S.-C."/>
            <person name="Li K.-L."/>
            <person name="Zheng P.-J."/>
            <person name="Zhang X.-J."/>
            <person name="Jia Y."/>
            <person name="Liu Y."/>
            <person name="Niu Y.-X."/>
            <person name="Yu L.-H."/>
            <person name="Chen D.-F."/>
            <person name="Zhang G.-Q."/>
        </authorList>
    </citation>
    <scope>NUCLEOTIDE SEQUENCE</scope>
    <source>
        <tissue evidence="1">Leaf</tissue>
    </source>
</reference>
<proteinExistence type="predicted"/>
<keyword evidence="2" id="KW-1185">Reference proteome</keyword>
<evidence type="ECO:0000313" key="2">
    <source>
        <dbReference type="Proteomes" id="UP000829196"/>
    </source>
</evidence>
<dbReference type="AlphaFoldDB" id="A0A8T3BJ20"/>
<accession>A0A8T3BJ20</accession>
<dbReference type="Proteomes" id="UP000829196">
    <property type="component" value="Unassembled WGS sequence"/>
</dbReference>
<name>A0A8T3BJ20_DENNO</name>
<gene>
    <name evidence="1" type="ORF">KFK09_010181</name>
</gene>